<name>A0A388M8H5_CHABU</name>
<keyword evidence="3" id="KW-1185">Reference proteome</keyword>
<evidence type="ECO:0008006" key="4">
    <source>
        <dbReference type="Google" id="ProtNLM"/>
    </source>
</evidence>
<feature type="compositionally biased region" description="Basic and acidic residues" evidence="1">
    <location>
        <begin position="55"/>
        <end position="67"/>
    </location>
</feature>
<reference evidence="2 3" key="1">
    <citation type="journal article" date="2018" name="Cell">
        <title>The Chara Genome: Secondary Complexity and Implications for Plant Terrestrialization.</title>
        <authorList>
            <person name="Nishiyama T."/>
            <person name="Sakayama H."/>
            <person name="Vries J.D."/>
            <person name="Buschmann H."/>
            <person name="Saint-Marcoux D."/>
            <person name="Ullrich K.K."/>
            <person name="Haas F.B."/>
            <person name="Vanderstraeten L."/>
            <person name="Becker D."/>
            <person name="Lang D."/>
            <person name="Vosolsobe S."/>
            <person name="Rombauts S."/>
            <person name="Wilhelmsson P.K.I."/>
            <person name="Janitza P."/>
            <person name="Kern R."/>
            <person name="Heyl A."/>
            <person name="Rumpler F."/>
            <person name="Villalobos L.I.A.C."/>
            <person name="Clay J.M."/>
            <person name="Skokan R."/>
            <person name="Toyoda A."/>
            <person name="Suzuki Y."/>
            <person name="Kagoshima H."/>
            <person name="Schijlen E."/>
            <person name="Tajeshwar N."/>
            <person name="Catarino B."/>
            <person name="Hetherington A.J."/>
            <person name="Saltykova A."/>
            <person name="Bonnot C."/>
            <person name="Breuninger H."/>
            <person name="Symeonidi A."/>
            <person name="Radhakrishnan G.V."/>
            <person name="Van Nieuwerburgh F."/>
            <person name="Deforce D."/>
            <person name="Chang C."/>
            <person name="Karol K.G."/>
            <person name="Hedrich R."/>
            <person name="Ulvskov P."/>
            <person name="Glockner G."/>
            <person name="Delwiche C.F."/>
            <person name="Petrasek J."/>
            <person name="Van de Peer Y."/>
            <person name="Friml J."/>
            <person name="Beilby M."/>
            <person name="Dolan L."/>
            <person name="Kohara Y."/>
            <person name="Sugano S."/>
            <person name="Fujiyama A."/>
            <person name="Delaux P.-M."/>
            <person name="Quint M."/>
            <person name="TheiBen G."/>
            <person name="Hagemann M."/>
            <person name="Harholt J."/>
            <person name="Dunand C."/>
            <person name="Zachgo S."/>
            <person name="Langdale J."/>
            <person name="Maumus F."/>
            <person name="Straeten D.V.D."/>
            <person name="Gould S.B."/>
            <person name="Rensing S.A."/>
        </authorList>
    </citation>
    <scope>NUCLEOTIDE SEQUENCE [LARGE SCALE GENOMIC DNA]</scope>
    <source>
        <strain evidence="2 3">S276</strain>
    </source>
</reference>
<feature type="compositionally biased region" description="Polar residues" evidence="1">
    <location>
        <begin position="333"/>
        <end position="343"/>
    </location>
</feature>
<evidence type="ECO:0000256" key="1">
    <source>
        <dbReference type="SAM" id="MobiDB-lite"/>
    </source>
</evidence>
<organism evidence="2 3">
    <name type="scientific">Chara braunii</name>
    <name type="common">Braun's stonewort</name>
    <dbReference type="NCBI Taxonomy" id="69332"/>
    <lineage>
        <taxon>Eukaryota</taxon>
        <taxon>Viridiplantae</taxon>
        <taxon>Streptophyta</taxon>
        <taxon>Charophyceae</taxon>
        <taxon>Charales</taxon>
        <taxon>Characeae</taxon>
        <taxon>Chara</taxon>
    </lineage>
</organism>
<sequence>MITPEALAMRPIGVEATPAADGTGTTDKRERTEMDIGTTDTRGRVEMATEEVDMREEIETGNDKMGRADGLSAGEMRESSATSRGDGTTEGTDAMSHEDALTRGTAGMTREGSMSKEGLEETGATIRAVGMREGDMVSHQNHIQRKMSDTADTGAGQVEVVVKDEGQASPSTTPPPPLTPAQRRKKEIQEKLREQQALLAEVERQEAAELKAATDASRKEYLLQQAEKTAADNRVAQCTRDLAELVILQNKITASHFTNWDERIQRLETRVADLGTQQSKILDAIQNLTAQLTAANVISPLVPVVPSLKPKKPSQPPSPPPSPPPGSPHSTRKSSPSVTSQAKATPPPTFAVVVVGDQRGPKIPAPSKFKGDDPKIDVGDWAAGTRAYLKGFQCPEQQKVATVVGLLEGPAQKWATFTASAQQQTLEDWALALGADKLLQALEDRFADKERARKAADKIVRLGQQRYSGSLQALFAEFEQLTSTPGLVMFVDDLLTNFCRAMPEKFCVALYSAGHKDWRSFGRATLDMEAKLHVQAPSSDRRKGAFPRGGRKGKAAFAYAGSGSASDTGSHPGTPLAGTVSAVVPDVAAMVQQLQAALGAFQKAGSPFSTTSGSKGKSQGCRSSTPARRPNLPRDVHFPADPLNPNTLPWHDLKIQEGVWRKRKERGVCLRCEGQHFLKDCPYMPSPAQSKN</sequence>
<proteinExistence type="predicted"/>
<feature type="region of interest" description="Disordered" evidence="1">
    <location>
        <begin position="605"/>
        <end position="640"/>
    </location>
</feature>
<dbReference type="AlphaFoldDB" id="A0A388M8H5"/>
<dbReference type="Gramene" id="GBG90846">
    <property type="protein sequence ID" value="GBG90846"/>
    <property type="gene ID" value="CBR_g51352"/>
</dbReference>
<dbReference type="Proteomes" id="UP000265515">
    <property type="component" value="Unassembled WGS sequence"/>
</dbReference>
<feature type="region of interest" description="Disordered" evidence="1">
    <location>
        <begin position="164"/>
        <end position="187"/>
    </location>
</feature>
<evidence type="ECO:0000313" key="2">
    <source>
        <dbReference type="EMBL" id="GBG90846.1"/>
    </source>
</evidence>
<evidence type="ECO:0000313" key="3">
    <source>
        <dbReference type="Proteomes" id="UP000265515"/>
    </source>
</evidence>
<feature type="region of interest" description="Disordered" evidence="1">
    <location>
        <begin position="1"/>
        <end position="97"/>
    </location>
</feature>
<feature type="compositionally biased region" description="Low complexity" evidence="1">
    <location>
        <begin position="609"/>
        <end position="618"/>
    </location>
</feature>
<accession>A0A388M8H5</accession>
<gene>
    <name evidence="2" type="ORF">CBR_g51352</name>
</gene>
<comment type="caution">
    <text evidence="2">The sequence shown here is derived from an EMBL/GenBank/DDBJ whole genome shotgun (WGS) entry which is preliminary data.</text>
</comment>
<feature type="compositionally biased region" description="Polar residues" evidence="1">
    <location>
        <begin position="79"/>
        <end position="91"/>
    </location>
</feature>
<feature type="region of interest" description="Disordered" evidence="1">
    <location>
        <begin position="308"/>
        <end position="348"/>
    </location>
</feature>
<dbReference type="EMBL" id="BFEA01000846">
    <property type="protein sequence ID" value="GBG90846.1"/>
    <property type="molecule type" value="Genomic_DNA"/>
</dbReference>
<feature type="compositionally biased region" description="Pro residues" evidence="1">
    <location>
        <begin position="313"/>
        <end position="327"/>
    </location>
</feature>
<feature type="compositionally biased region" description="Low complexity" evidence="1">
    <location>
        <begin position="16"/>
        <end position="25"/>
    </location>
</feature>
<protein>
    <recommendedName>
        <fullName evidence="4">Retrotransposon gag domain-containing protein</fullName>
    </recommendedName>
</protein>